<evidence type="ECO:0000256" key="1">
    <source>
        <dbReference type="ARBA" id="ARBA00015683"/>
    </source>
</evidence>
<feature type="compositionally biased region" description="Basic and acidic residues" evidence="6">
    <location>
        <begin position="492"/>
        <end position="505"/>
    </location>
</feature>
<feature type="coiled-coil region" evidence="5">
    <location>
        <begin position="651"/>
        <end position="685"/>
    </location>
</feature>
<dbReference type="EMBL" id="JBJQND010000003">
    <property type="protein sequence ID" value="KAL3881236.1"/>
    <property type="molecule type" value="Genomic_DNA"/>
</dbReference>
<accession>A0ABD3X6A5</accession>
<proteinExistence type="predicted"/>
<dbReference type="AlphaFoldDB" id="A0ABD3X6A5"/>
<sequence length="790" mass="87609">MELGRAVIKLQNINLLHEAIHPEHGLVWADGKAIYLVPLGLNQGQVENQRAVKLGEFVNGVQSVHWSNTVPEGHCFLCVIHEKNISIWKVDGSLPKLNFKQVRKVNIKPIPQGCVWNPGARDVLCILSAQQCSFYHQHLTEKTSHVLPQLESGRITCGDWLSDGSKLVVCYGTSVMVCSWPDIDNSVSNMAALIWTIPELPGVIKSVVPVSPNSALCAAELPLETLCKNQDAFDLSDLPNPKSGEYFENMSEGDIVRPRNHPASSSLDTLLSLPRNPKTLIEDASKLMYFSIEEKVGPQTVCSVQVRGIITPDILHYQASSKTVIVGSNSQSLLQVFYLADKKLTKVAEIQLDRQERPRGIGSLKSGLSQGMLGVLLVLGKMDVDPVLPSSSSSSETSLLLKFCSFSFDSNTFSMNNQHSSKMVNRTLSNDVTADECPKIPLRKKKSDRPMSTEIPKTLSGHFLMDYSSDSPEISPRSSGVEVRTRTVSSSDSRENTPEVPDTKLDISSPSSTSEKDSIVSKRNSGYIRQENLGINPATLDLQPSNHETRRTLSTEVFGHSLNTTLDKKKIVEIGPSSRNANFETEVVEFASQKPLFRNSDSGLFMSEEGVSGNKDVHEYIRKRFEERMKKDLAMGDILTADRSLEVKGGSRSLMDMKESKTEELDEIESELKKQETNITQLKVKMDMISRGLDKLSCVDMSRYQTMNKPEFIYLNCVYPDGQKKSKAFLLDNGRLQLEPIKKAFKLQNLEIIIDGEPFVTGCNIDGYIPMRFTSGTTLVVTGDVTPDSI</sequence>
<protein>
    <recommendedName>
        <fullName evidence="1">WD repeat and coiled-coil-containing protein</fullName>
    </recommendedName>
</protein>
<evidence type="ECO:0000256" key="4">
    <source>
        <dbReference type="ARBA" id="ARBA00023054"/>
    </source>
</evidence>
<dbReference type="Proteomes" id="UP001634394">
    <property type="component" value="Unassembled WGS sequence"/>
</dbReference>
<dbReference type="PANTHER" id="PTHR14897">
    <property type="entry name" value="WD REPEAT AND COILED-COIL-CONTAINING PROTEIN"/>
    <property type="match status" value="1"/>
</dbReference>
<evidence type="ECO:0000256" key="2">
    <source>
        <dbReference type="ARBA" id="ARBA00022574"/>
    </source>
</evidence>
<organism evidence="7 8">
    <name type="scientific">Sinanodonta woodiana</name>
    <name type="common">Chinese pond mussel</name>
    <name type="synonym">Anodonta woodiana</name>
    <dbReference type="NCBI Taxonomy" id="1069815"/>
    <lineage>
        <taxon>Eukaryota</taxon>
        <taxon>Metazoa</taxon>
        <taxon>Spiralia</taxon>
        <taxon>Lophotrochozoa</taxon>
        <taxon>Mollusca</taxon>
        <taxon>Bivalvia</taxon>
        <taxon>Autobranchia</taxon>
        <taxon>Heteroconchia</taxon>
        <taxon>Palaeoheterodonta</taxon>
        <taxon>Unionida</taxon>
        <taxon>Unionoidea</taxon>
        <taxon>Unionidae</taxon>
        <taxon>Unioninae</taxon>
        <taxon>Sinanodonta</taxon>
    </lineage>
</organism>
<dbReference type="InterPro" id="IPR028041">
    <property type="entry name" value="WDCP"/>
</dbReference>
<dbReference type="SUPFAM" id="SSF50978">
    <property type="entry name" value="WD40 repeat-like"/>
    <property type="match status" value="1"/>
</dbReference>
<evidence type="ECO:0000256" key="5">
    <source>
        <dbReference type="SAM" id="Coils"/>
    </source>
</evidence>
<name>A0ABD3X6A5_SINWO</name>
<evidence type="ECO:0000256" key="6">
    <source>
        <dbReference type="SAM" id="MobiDB-lite"/>
    </source>
</evidence>
<keyword evidence="2" id="KW-0853">WD repeat</keyword>
<feature type="compositionally biased region" description="Low complexity" evidence="6">
    <location>
        <begin position="468"/>
        <end position="491"/>
    </location>
</feature>
<feature type="region of interest" description="Disordered" evidence="6">
    <location>
        <begin position="438"/>
        <end position="525"/>
    </location>
</feature>
<keyword evidence="3" id="KW-0677">Repeat</keyword>
<reference evidence="7 8" key="1">
    <citation type="submission" date="2024-11" db="EMBL/GenBank/DDBJ databases">
        <title>Chromosome-level genome assembly of the freshwater bivalve Anodonta woodiana.</title>
        <authorList>
            <person name="Chen X."/>
        </authorList>
    </citation>
    <scope>NUCLEOTIDE SEQUENCE [LARGE SCALE GENOMIC DNA]</scope>
    <source>
        <strain evidence="7">MN2024</strain>
        <tissue evidence="7">Gills</tissue>
    </source>
</reference>
<comment type="caution">
    <text evidence="7">The sequence shown here is derived from an EMBL/GenBank/DDBJ whole genome shotgun (WGS) entry which is preliminary data.</text>
</comment>
<dbReference type="Pfam" id="PF15390">
    <property type="entry name" value="WDCP"/>
    <property type="match status" value="2"/>
</dbReference>
<evidence type="ECO:0000313" key="8">
    <source>
        <dbReference type="Proteomes" id="UP001634394"/>
    </source>
</evidence>
<evidence type="ECO:0000256" key="3">
    <source>
        <dbReference type="ARBA" id="ARBA00022737"/>
    </source>
</evidence>
<keyword evidence="4 5" id="KW-0175">Coiled coil</keyword>
<gene>
    <name evidence="7" type="ORF">ACJMK2_027692</name>
</gene>
<dbReference type="PANTHER" id="PTHR14897:SF5">
    <property type="entry name" value="WD REPEAT AND COILED-COIL-CONTAINING PROTEIN"/>
    <property type="match status" value="1"/>
</dbReference>
<keyword evidence="8" id="KW-1185">Reference proteome</keyword>
<dbReference type="InterPro" id="IPR036322">
    <property type="entry name" value="WD40_repeat_dom_sf"/>
</dbReference>
<evidence type="ECO:0000313" key="7">
    <source>
        <dbReference type="EMBL" id="KAL3881236.1"/>
    </source>
</evidence>